<dbReference type="GO" id="GO:0008721">
    <property type="term" value="F:D-serine ammonia-lyase activity"/>
    <property type="evidence" value="ECO:0007669"/>
    <property type="project" value="UniProtKB-EC"/>
</dbReference>
<dbReference type="Pfam" id="PF00291">
    <property type="entry name" value="PALP"/>
    <property type="match status" value="1"/>
</dbReference>
<dbReference type="EC" id="4.3.1.18" evidence="4"/>
<dbReference type="NCBIfam" id="TIGR02035">
    <property type="entry name" value="D_Ser_am_lyase"/>
    <property type="match status" value="1"/>
</dbReference>
<evidence type="ECO:0000256" key="2">
    <source>
        <dbReference type="ARBA" id="ARBA00022898"/>
    </source>
</evidence>
<accession>A0ABS9VWD9</accession>
<feature type="region of interest" description="Disordered" evidence="5">
    <location>
        <begin position="1"/>
        <end position="24"/>
    </location>
</feature>
<dbReference type="InterPro" id="IPR000634">
    <property type="entry name" value="Ser/Thr_deHydtase_PyrdxlP-BS"/>
</dbReference>
<dbReference type="InterPro" id="IPR011780">
    <property type="entry name" value="D_Ser_am_lyase"/>
</dbReference>
<dbReference type="PANTHER" id="PTHR48078:SF9">
    <property type="entry name" value="D-SERINE DEHYDRATASE"/>
    <property type="match status" value="1"/>
</dbReference>
<evidence type="ECO:0000256" key="1">
    <source>
        <dbReference type="ARBA" id="ARBA00001933"/>
    </source>
</evidence>
<comment type="cofactor">
    <cofactor evidence="1 4">
        <name>pyridoxal 5'-phosphate</name>
        <dbReference type="ChEBI" id="CHEBI:597326"/>
    </cofactor>
</comment>
<comment type="catalytic activity">
    <reaction evidence="4">
        <text>D-serine = pyruvate + NH4(+)</text>
        <dbReference type="Rhea" id="RHEA:13977"/>
        <dbReference type="ChEBI" id="CHEBI:15361"/>
        <dbReference type="ChEBI" id="CHEBI:28938"/>
        <dbReference type="ChEBI" id="CHEBI:35247"/>
        <dbReference type="EC" id="4.3.1.18"/>
    </reaction>
</comment>
<evidence type="ECO:0000256" key="5">
    <source>
        <dbReference type="SAM" id="MobiDB-lite"/>
    </source>
</evidence>
<evidence type="ECO:0000256" key="4">
    <source>
        <dbReference type="HAMAP-Rule" id="MF_01030"/>
    </source>
</evidence>
<comment type="similarity">
    <text evidence="4">Belongs to the serine/threonine dehydratase family. DsdA subfamily.</text>
</comment>
<dbReference type="Gene3D" id="3.40.50.1100">
    <property type="match status" value="2"/>
</dbReference>
<evidence type="ECO:0000256" key="3">
    <source>
        <dbReference type="ARBA" id="ARBA00023239"/>
    </source>
</evidence>
<gene>
    <name evidence="4" type="primary">dsdA</name>
    <name evidence="7" type="ORF">JS533_008145</name>
</gene>
<dbReference type="InterPro" id="IPR036052">
    <property type="entry name" value="TrpB-like_PALP_sf"/>
</dbReference>
<dbReference type="PROSITE" id="PS00165">
    <property type="entry name" value="DEHYDRATASE_SER_THR"/>
    <property type="match status" value="1"/>
</dbReference>
<evidence type="ECO:0000313" key="8">
    <source>
        <dbReference type="Proteomes" id="UP000710815"/>
    </source>
</evidence>
<reference evidence="7 8" key="2">
    <citation type="journal article" date="2021" name="Syst. Appl. Microbiol.">
        <title>Phylogenetic classification of ten novel species belonging to the genus Bifidobacterium comprising B. phasiani sp. nov., B. pongonis sp. nov., B. saguinibicoloris sp. nov., B. colobi sp. nov., B. simiiventris sp. nov., B. santillanense sp. nov., B. miconis sp. nov., B. amazonense sp. nov., B. pluvialisilvae sp. nov., and B. miconisargentati sp. nov.</title>
        <authorList>
            <person name="Lugli G.A."/>
            <person name="Calvete-Torre I."/>
            <person name="Alessandri G."/>
            <person name="Milani C."/>
            <person name="Turroni F."/>
            <person name="Laiolo P."/>
            <person name="Ossiprandi M.C."/>
            <person name="Margolles A."/>
            <person name="Ruiz L."/>
            <person name="Ventura M."/>
        </authorList>
    </citation>
    <scope>NUCLEOTIDE SEQUENCE [LARGE SCALE GENOMIC DNA]</scope>
    <source>
        <strain evidence="7 8">MA1</strain>
    </source>
</reference>
<name>A0ABS9VWD9_9BIFI</name>
<sequence length="482" mass="51597">MPGPATNATRTSTHTDADTATASATDARAAARTIHGATVSEWIARYPKLRDLIDLTPTAWFNDRLAPTAQALPDVGLTVADVDDAAARLKRFAPLIAELFPETKPTAGILESPLRAVPDMQAALDEQYGRPLSDQLPGQLWVKLDSELPVSGSIKARGGIYEVLKHAEDLALAAGLLHPGDDYRTLASPEARAFFARHTIAVGSTGNLGLSIGIMAAALGFKAAVHMSADARQWKKDKLRSHGVNVVEYESDYSVAVAAGRKQAEHDPTTYFVDDENSPTLFLGYAVAARRLAGQLQTFDIPVDMDHPLFVYLPCGVGGGPGGVSFGLKTVFGDAVHCVFVEPTHSPCMFLGEYTGLFNDASVQDFGIDNRTAADGLAVGRASGFVARRMARLLDGFVTVDDDELFRMVALLDRASGYDIEPSSAAAFAGPQRVLKDADYRRRLGLTDGRMAHATHIAWATGGSMVPRDEMAEYIARGEALL</sequence>
<keyword evidence="3 4" id="KW-0456">Lyase</keyword>
<organism evidence="7 8">
    <name type="scientific">Bifidobacterium amazonense</name>
    <dbReference type="NCBI Taxonomy" id="2809027"/>
    <lineage>
        <taxon>Bacteria</taxon>
        <taxon>Bacillati</taxon>
        <taxon>Actinomycetota</taxon>
        <taxon>Actinomycetes</taxon>
        <taxon>Bifidobacteriales</taxon>
        <taxon>Bifidobacteriaceae</taxon>
        <taxon>Bifidobacterium</taxon>
    </lineage>
</organism>
<feature type="modified residue" description="N6-(pyridoxal phosphate)lysine" evidence="4">
    <location>
        <position position="155"/>
    </location>
</feature>
<feature type="domain" description="Tryptophan synthase beta chain-like PALP" evidence="6">
    <location>
        <begin position="131"/>
        <end position="433"/>
    </location>
</feature>
<keyword evidence="2 4" id="KW-0663">Pyridoxal phosphate</keyword>
<reference evidence="7 8" key="1">
    <citation type="journal article" date="2021" name="Environ. Microbiol.">
        <title>Genetic insights into the dark matter of the mammalian gut microbiota through targeted genome reconstruction.</title>
        <authorList>
            <person name="Lugli G.A."/>
            <person name="Alessandri G."/>
            <person name="Milani C."/>
            <person name="Viappiani A."/>
            <person name="Fontana F."/>
            <person name="Tarracchini C."/>
            <person name="Mancabelli L."/>
            <person name="Argentini C."/>
            <person name="Ruiz L."/>
            <person name="Margolles A."/>
            <person name="van Sinderen D."/>
            <person name="Turroni F."/>
            <person name="Ventura M."/>
        </authorList>
    </citation>
    <scope>NUCLEOTIDE SEQUENCE [LARGE SCALE GENOMIC DNA]</scope>
    <source>
        <strain evidence="7 8">MA1</strain>
    </source>
</reference>
<comment type="caution">
    <text evidence="7">The sequence shown here is derived from an EMBL/GenBank/DDBJ whole genome shotgun (WGS) entry which is preliminary data.</text>
</comment>
<dbReference type="Proteomes" id="UP000710815">
    <property type="component" value="Unassembled WGS sequence"/>
</dbReference>
<feature type="compositionally biased region" description="Low complexity" evidence="5">
    <location>
        <begin position="8"/>
        <end position="24"/>
    </location>
</feature>
<keyword evidence="8" id="KW-1185">Reference proteome</keyword>
<evidence type="ECO:0000259" key="6">
    <source>
        <dbReference type="Pfam" id="PF00291"/>
    </source>
</evidence>
<dbReference type="HAMAP" id="MF_01030">
    <property type="entry name" value="D_Ser_dehydrat"/>
    <property type="match status" value="1"/>
</dbReference>
<protein>
    <recommendedName>
        <fullName evidence="4">Probable D-serine dehydratase</fullName>
        <ecNumber evidence="4">4.3.1.18</ecNumber>
    </recommendedName>
    <alternativeName>
        <fullName evidence="4">D-serine deaminase</fullName>
        <shortName evidence="4">DSD</shortName>
    </alternativeName>
</protein>
<dbReference type="SUPFAM" id="SSF53686">
    <property type="entry name" value="Tryptophan synthase beta subunit-like PLP-dependent enzymes"/>
    <property type="match status" value="1"/>
</dbReference>
<dbReference type="PANTHER" id="PTHR48078">
    <property type="entry name" value="THREONINE DEHYDRATASE, MITOCHONDRIAL-RELATED"/>
    <property type="match status" value="1"/>
</dbReference>
<proteinExistence type="inferred from homology"/>
<dbReference type="EMBL" id="JAFEJT020000031">
    <property type="protein sequence ID" value="MCH9276236.1"/>
    <property type="molecule type" value="Genomic_DNA"/>
</dbReference>
<dbReference type="NCBIfam" id="NF002823">
    <property type="entry name" value="PRK02991.1"/>
    <property type="match status" value="1"/>
</dbReference>
<dbReference type="InterPro" id="IPR001926">
    <property type="entry name" value="TrpB-like_PALP"/>
</dbReference>
<dbReference type="InterPro" id="IPR050147">
    <property type="entry name" value="Ser/Thr_Dehydratase"/>
</dbReference>
<evidence type="ECO:0000313" key="7">
    <source>
        <dbReference type="EMBL" id="MCH9276236.1"/>
    </source>
</evidence>